<dbReference type="InterPro" id="IPR001789">
    <property type="entry name" value="Sig_transdc_resp-reg_receiver"/>
</dbReference>
<accession>A0A431TD79</accession>
<proteinExistence type="predicted"/>
<evidence type="ECO:0000313" key="4">
    <source>
        <dbReference type="Proteomes" id="UP000267418"/>
    </source>
</evidence>
<gene>
    <name evidence="3" type="ORF">EJP69_29180</name>
</gene>
<evidence type="ECO:0000256" key="1">
    <source>
        <dbReference type="PROSITE-ProRule" id="PRU00169"/>
    </source>
</evidence>
<dbReference type="InterPro" id="IPR051015">
    <property type="entry name" value="EvgA-like"/>
</dbReference>
<dbReference type="Pfam" id="PF00072">
    <property type="entry name" value="Response_reg"/>
    <property type="match status" value="1"/>
</dbReference>
<dbReference type="PANTHER" id="PTHR45566:SF2">
    <property type="entry name" value="NARL SUBFAMILY"/>
    <property type="match status" value="1"/>
</dbReference>
<organism evidence="3 4">
    <name type="scientific">Variovorax gossypii</name>
    <dbReference type="NCBI Taxonomy" id="1679495"/>
    <lineage>
        <taxon>Bacteria</taxon>
        <taxon>Pseudomonadati</taxon>
        <taxon>Pseudomonadota</taxon>
        <taxon>Betaproteobacteria</taxon>
        <taxon>Burkholderiales</taxon>
        <taxon>Comamonadaceae</taxon>
        <taxon>Variovorax</taxon>
    </lineage>
</organism>
<evidence type="ECO:0000313" key="3">
    <source>
        <dbReference type="EMBL" id="RTQ30553.1"/>
    </source>
</evidence>
<feature type="domain" description="Response regulatory" evidence="2">
    <location>
        <begin position="46"/>
        <end position="163"/>
    </location>
</feature>
<dbReference type="SMART" id="SM00448">
    <property type="entry name" value="REC"/>
    <property type="match status" value="1"/>
</dbReference>
<keyword evidence="1" id="KW-0597">Phosphoprotein</keyword>
<dbReference type="PROSITE" id="PS50110">
    <property type="entry name" value="RESPONSE_REGULATORY"/>
    <property type="match status" value="1"/>
</dbReference>
<protein>
    <submittedName>
        <fullName evidence="3">Response regulator transcription factor</fullName>
    </submittedName>
</protein>
<sequence>MAAWSSRRRRPEAGRILQLTPEGTSLRGLPFPAGASRPSRPQLFFGALVVESDPVVASRMKRILGHLAPERRVVLAPTCEEAEAMLASLPFDLVLVDMQLYPIGQGAALIGDVRAKLPRAQVIAMSDTDERELVLSAFASGATGYLLSDAEDADIAFALRALATGTVLDPRAAGHLLDLVAETLATPERVSTDGLREESGFGACRKLELRPRSQAAADEMRRSLPD</sequence>
<name>A0A431TD79_9BURK</name>
<comment type="caution">
    <text evidence="3">The sequence shown here is derived from an EMBL/GenBank/DDBJ whole genome shotgun (WGS) entry which is preliminary data.</text>
</comment>
<evidence type="ECO:0000259" key="2">
    <source>
        <dbReference type="PROSITE" id="PS50110"/>
    </source>
</evidence>
<reference evidence="3 4" key="1">
    <citation type="submission" date="2018-12" db="EMBL/GenBank/DDBJ databases">
        <title>The genome of Variovorax gossypii DSM 100435.</title>
        <authorList>
            <person name="Gao J."/>
            <person name="Sun J."/>
        </authorList>
    </citation>
    <scope>NUCLEOTIDE SEQUENCE [LARGE SCALE GENOMIC DNA]</scope>
    <source>
        <strain evidence="3 4">DSM 100435</strain>
    </source>
</reference>
<dbReference type="CDD" id="cd17535">
    <property type="entry name" value="REC_NarL-like"/>
    <property type="match status" value="1"/>
</dbReference>
<keyword evidence="4" id="KW-1185">Reference proteome</keyword>
<dbReference type="PANTHER" id="PTHR45566">
    <property type="entry name" value="HTH-TYPE TRANSCRIPTIONAL REGULATOR YHJB-RELATED"/>
    <property type="match status" value="1"/>
</dbReference>
<dbReference type="AlphaFoldDB" id="A0A431TD79"/>
<feature type="modified residue" description="4-aspartylphosphate" evidence="1">
    <location>
        <position position="97"/>
    </location>
</feature>
<dbReference type="InterPro" id="IPR011006">
    <property type="entry name" value="CheY-like_superfamily"/>
</dbReference>
<dbReference type="GO" id="GO:0000160">
    <property type="term" value="P:phosphorelay signal transduction system"/>
    <property type="evidence" value="ECO:0007669"/>
    <property type="project" value="InterPro"/>
</dbReference>
<dbReference type="Gene3D" id="3.40.50.2300">
    <property type="match status" value="1"/>
</dbReference>
<dbReference type="Proteomes" id="UP000267418">
    <property type="component" value="Unassembled WGS sequence"/>
</dbReference>
<dbReference type="OrthoDB" id="8859418at2"/>
<dbReference type="EMBL" id="RXOE01000013">
    <property type="protein sequence ID" value="RTQ30553.1"/>
    <property type="molecule type" value="Genomic_DNA"/>
</dbReference>
<dbReference type="SUPFAM" id="SSF52172">
    <property type="entry name" value="CheY-like"/>
    <property type="match status" value="1"/>
</dbReference>
<dbReference type="InterPro" id="IPR058245">
    <property type="entry name" value="NreC/VraR/RcsB-like_REC"/>
</dbReference>